<dbReference type="Gene3D" id="1.10.10.10">
    <property type="entry name" value="Winged helix-like DNA-binding domain superfamily/Winged helix DNA-binding domain"/>
    <property type="match status" value="1"/>
</dbReference>
<dbReference type="Pfam" id="PF12802">
    <property type="entry name" value="MarR_2"/>
    <property type="match status" value="1"/>
</dbReference>
<gene>
    <name evidence="2" type="ORF">F6X38_14000</name>
</gene>
<dbReference type="GO" id="GO:0003700">
    <property type="term" value="F:DNA-binding transcription factor activity"/>
    <property type="evidence" value="ECO:0007669"/>
    <property type="project" value="InterPro"/>
</dbReference>
<dbReference type="InterPro" id="IPR011991">
    <property type="entry name" value="ArsR-like_HTH"/>
</dbReference>
<dbReference type="PANTHER" id="PTHR33164:SF43">
    <property type="entry name" value="HTH-TYPE TRANSCRIPTIONAL REPRESSOR YETL"/>
    <property type="match status" value="1"/>
</dbReference>
<dbReference type="PRINTS" id="PR00598">
    <property type="entry name" value="HTHMARR"/>
</dbReference>
<dbReference type="RefSeq" id="WP_150970575.1">
    <property type="nucleotide sequence ID" value="NZ_VZDO01000011.1"/>
</dbReference>
<comment type="caution">
    <text evidence="2">The sequence shown here is derived from an EMBL/GenBank/DDBJ whole genome shotgun (WGS) entry which is preliminary data.</text>
</comment>
<dbReference type="SUPFAM" id="SSF46785">
    <property type="entry name" value="Winged helix' DNA-binding domain"/>
    <property type="match status" value="1"/>
</dbReference>
<dbReference type="InterPro" id="IPR039422">
    <property type="entry name" value="MarR/SlyA-like"/>
</dbReference>
<dbReference type="InterPro" id="IPR036388">
    <property type="entry name" value="WH-like_DNA-bd_sf"/>
</dbReference>
<feature type="domain" description="HTH marR-type" evidence="1">
    <location>
        <begin position="11"/>
        <end position="143"/>
    </location>
</feature>
<reference evidence="2 3" key="1">
    <citation type="submission" date="2019-09" db="EMBL/GenBank/DDBJ databases">
        <title>YIM 132180 draft genome.</title>
        <authorList>
            <person name="Zhang K."/>
        </authorList>
    </citation>
    <scope>NUCLEOTIDE SEQUENCE [LARGE SCALE GENOMIC DNA]</scope>
    <source>
        <strain evidence="2 3">YIM 132180</strain>
    </source>
</reference>
<accession>A0A7V7TVR5</accession>
<dbReference type="CDD" id="cd00090">
    <property type="entry name" value="HTH_ARSR"/>
    <property type="match status" value="1"/>
</dbReference>
<sequence>METPKSPTSVSHRVREALSRVAMAMRSDDWNRARATGLNPTQLAILELLEGRRSGIGVKEIAAQLGVSQPTVTDSVNALERKGLLAKRDAGGDRRAVNVAIVADGLAALEAGTASGNIAERAVDALDAGEQQDLLLILIRMIRQLQEIGAIPIQRMCATCRYFAPFAHSDAARPHHCNLVDAAFGQRDLRIDCREHETADPTSRAATWDAFDKGSAPPLQTST</sequence>
<dbReference type="AlphaFoldDB" id="A0A7V7TVR5"/>
<proteinExistence type="predicted"/>
<organism evidence="2 3">
    <name type="scientific">Plantimonas leprariae</name>
    <dbReference type="NCBI Taxonomy" id="2615207"/>
    <lineage>
        <taxon>Bacteria</taxon>
        <taxon>Pseudomonadati</taxon>
        <taxon>Pseudomonadota</taxon>
        <taxon>Alphaproteobacteria</taxon>
        <taxon>Hyphomicrobiales</taxon>
        <taxon>Aurantimonadaceae</taxon>
        <taxon>Plantimonas</taxon>
    </lineage>
</organism>
<dbReference type="PROSITE" id="PS00622">
    <property type="entry name" value="HTH_LUXR_1"/>
    <property type="match status" value="1"/>
</dbReference>
<dbReference type="InterPro" id="IPR000835">
    <property type="entry name" value="HTH_MarR-typ"/>
</dbReference>
<evidence type="ECO:0000313" key="3">
    <source>
        <dbReference type="Proteomes" id="UP000432089"/>
    </source>
</evidence>
<evidence type="ECO:0000259" key="1">
    <source>
        <dbReference type="PROSITE" id="PS50995"/>
    </source>
</evidence>
<keyword evidence="3" id="KW-1185">Reference proteome</keyword>
<name>A0A7V7TVR5_9HYPH</name>
<dbReference type="InterPro" id="IPR000792">
    <property type="entry name" value="Tscrpt_reg_LuxR_C"/>
</dbReference>
<dbReference type="PROSITE" id="PS50995">
    <property type="entry name" value="HTH_MARR_2"/>
    <property type="match status" value="1"/>
</dbReference>
<dbReference type="EMBL" id="VZDO01000011">
    <property type="protein sequence ID" value="KAB0679011.1"/>
    <property type="molecule type" value="Genomic_DNA"/>
</dbReference>
<protein>
    <submittedName>
        <fullName evidence="2">Winged helix-turn-helix transcriptional regulator</fullName>
    </submittedName>
</protein>
<dbReference type="InterPro" id="IPR036390">
    <property type="entry name" value="WH_DNA-bd_sf"/>
</dbReference>
<dbReference type="PANTHER" id="PTHR33164">
    <property type="entry name" value="TRANSCRIPTIONAL REGULATOR, MARR FAMILY"/>
    <property type="match status" value="1"/>
</dbReference>
<dbReference type="GO" id="GO:0006950">
    <property type="term" value="P:response to stress"/>
    <property type="evidence" value="ECO:0007669"/>
    <property type="project" value="TreeGrafter"/>
</dbReference>
<evidence type="ECO:0000313" key="2">
    <source>
        <dbReference type="EMBL" id="KAB0679011.1"/>
    </source>
</evidence>
<dbReference type="Proteomes" id="UP000432089">
    <property type="component" value="Unassembled WGS sequence"/>
</dbReference>
<dbReference type="SMART" id="SM00347">
    <property type="entry name" value="HTH_MARR"/>
    <property type="match status" value="1"/>
</dbReference>